<gene>
    <name evidence="1" type="ORF">QFC21_005201</name>
</gene>
<keyword evidence="2" id="KW-1185">Reference proteome</keyword>
<dbReference type="Proteomes" id="UP001227268">
    <property type="component" value="Unassembled WGS sequence"/>
</dbReference>
<organism evidence="1 2">
    <name type="scientific">Naganishia friedmannii</name>
    <dbReference type="NCBI Taxonomy" id="89922"/>
    <lineage>
        <taxon>Eukaryota</taxon>
        <taxon>Fungi</taxon>
        <taxon>Dikarya</taxon>
        <taxon>Basidiomycota</taxon>
        <taxon>Agaricomycotina</taxon>
        <taxon>Tremellomycetes</taxon>
        <taxon>Filobasidiales</taxon>
        <taxon>Filobasidiaceae</taxon>
        <taxon>Naganishia</taxon>
    </lineage>
</organism>
<accession>A0ACC2VB33</accession>
<reference evidence="1" key="1">
    <citation type="submission" date="2023-04" db="EMBL/GenBank/DDBJ databases">
        <title>Draft Genome sequencing of Naganishia species isolated from polar environments using Oxford Nanopore Technology.</title>
        <authorList>
            <person name="Leo P."/>
            <person name="Venkateswaran K."/>
        </authorList>
    </citation>
    <scope>NUCLEOTIDE SEQUENCE</scope>
    <source>
        <strain evidence="1">MNA-CCFEE 5423</strain>
    </source>
</reference>
<evidence type="ECO:0000313" key="1">
    <source>
        <dbReference type="EMBL" id="KAJ9096379.1"/>
    </source>
</evidence>
<proteinExistence type="predicted"/>
<dbReference type="EMBL" id="JASBWT010000019">
    <property type="protein sequence ID" value="KAJ9096379.1"/>
    <property type="molecule type" value="Genomic_DNA"/>
</dbReference>
<comment type="caution">
    <text evidence="1">The sequence shown here is derived from an EMBL/GenBank/DDBJ whole genome shotgun (WGS) entry which is preliminary data.</text>
</comment>
<sequence>MYRTPDGSSGGVGIPSTASSTSSIFPRTLARGLTPAQQPIHQIPPFPPLLPTTTITARRRKEKSKNIVEPESMTVQQAIILSQLFPEEWALLHPIYGGQGVTALSLQSLPSPESLPISPPGEGFAELDLDVRDKINAGLVGGEKEGGLPSIKDVLGEEFQWINWNHTTTVSPTPFSPGCTHSANNDGLTLPPILHSDSSDDEINNHGNGMTTASTFQPIHQLGPEQLHSVSKTIVIYPNSPPSTEHQPLLTDNAHHHDGRLPPPLSTLCIPPPPLDLKNNDNYHHPYDTDRLSPLTTMTQKQRYHPYNRSPLLYSPSSAGGSQTFRATVSFRAGGGINSPLSADGMKTGFNLRGFEEESGSAQDKSRVERRGGKVGMRNGQDQCALPGVRPVPPVAVVARNWKSSVRHSLTSNKLFVKEKRGGDDPGQGGYWRLATLEDGVDATKMLLSRHGGRNMLPGRCVPTPVIGGGTLQRLKGQHQTQQMQQKGPMQQLQHKKQKQSAILRRQEEEQKQAAMLRQQEEKQKQAAIQKQKHVAIQQKPTEKQKPAVQKYRFAKPLFQDSFGRK</sequence>
<name>A0ACC2VB33_9TREE</name>
<protein>
    <submittedName>
        <fullName evidence="1">Uncharacterized protein</fullName>
    </submittedName>
</protein>
<evidence type="ECO:0000313" key="2">
    <source>
        <dbReference type="Proteomes" id="UP001227268"/>
    </source>
</evidence>